<sequence>MSSAESGVALVEAEEVEDAAMLVRLSVLVEAVRDENRDEVVESVLVAVDAVDVEVGGGPPAPCGPCPPCAPFVCMVSCDPEVELVRSES</sequence>
<dbReference type="AlphaFoldDB" id="A0AA42CQ35"/>
<dbReference type="RefSeq" id="WP_282587433.1">
    <property type="nucleotide sequence ID" value="NZ_JAMOIM010000020.1"/>
</dbReference>
<reference evidence="1" key="1">
    <citation type="submission" date="2022-05" db="EMBL/GenBank/DDBJ databases">
        <authorList>
            <person name="Pankratov T."/>
        </authorList>
    </citation>
    <scope>NUCLEOTIDE SEQUENCE</scope>
    <source>
        <strain evidence="1">BP6-180914</strain>
    </source>
</reference>
<name>A0AA42CQ35_9HYPH</name>
<evidence type="ECO:0000313" key="2">
    <source>
        <dbReference type="Proteomes" id="UP001165667"/>
    </source>
</evidence>
<organism evidence="1 2">
    <name type="scientific">Lichenifustis flavocetrariae</name>
    <dbReference type="NCBI Taxonomy" id="2949735"/>
    <lineage>
        <taxon>Bacteria</taxon>
        <taxon>Pseudomonadati</taxon>
        <taxon>Pseudomonadota</taxon>
        <taxon>Alphaproteobacteria</taxon>
        <taxon>Hyphomicrobiales</taxon>
        <taxon>Lichenihabitantaceae</taxon>
        <taxon>Lichenifustis</taxon>
    </lineage>
</organism>
<evidence type="ECO:0000313" key="1">
    <source>
        <dbReference type="EMBL" id="MCW6511060.1"/>
    </source>
</evidence>
<dbReference type="Proteomes" id="UP001165667">
    <property type="component" value="Unassembled WGS sequence"/>
</dbReference>
<dbReference type="EMBL" id="JAMOIM010000020">
    <property type="protein sequence ID" value="MCW6511060.1"/>
    <property type="molecule type" value="Genomic_DNA"/>
</dbReference>
<keyword evidence="2" id="KW-1185">Reference proteome</keyword>
<accession>A0AA42CQ35</accession>
<comment type="caution">
    <text evidence="1">The sequence shown here is derived from an EMBL/GenBank/DDBJ whole genome shotgun (WGS) entry which is preliminary data.</text>
</comment>
<protein>
    <submittedName>
        <fullName evidence="1">Uncharacterized protein</fullName>
    </submittedName>
</protein>
<gene>
    <name evidence="1" type="ORF">M8523_23925</name>
</gene>
<proteinExistence type="predicted"/>